<dbReference type="Proteomes" id="UP000653056">
    <property type="component" value="Unassembled WGS sequence"/>
</dbReference>
<evidence type="ECO:0000256" key="1">
    <source>
        <dbReference type="SAM" id="MobiDB-lite"/>
    </source>
</evidence>
<protein>
    <submittedName>
        <fullName evidence="2">Uncharacterized protein</fullName>
    </submittedName>
</protein>
<evidence type="ECO:0000313" key="3">
    <source>
        <dbReference type="Proteomes" id="UP000653056"/>
    </source>
</evidence>
<keyword evidence="3" id="KW-1185">Reference proteome</keyword>
<evidence type="ECO:0000313" key="2">
    <source>
        <dbReference type="EMBL" id="GGX91246.1"/>
    </source>
</evidence>
<gene>
    <name evidence="2" type="ORF">GCM10007160_18430</name>
</gene>
<reference evidence="3" key="1">
    <citation type="journal article" date="2019" name="Int. J. Syst. Evol. Microbiol.">
        <title>The Global Catalogue of Microorganisms (GCM) 10K type strain sequencing project: providing services to taxonomists for standard genome sequencing and annotation.</title>
        <authorList>
            <consortium name="The Broad Institute Genomics Platform"/>
            <consortium name="The Broad Institute Genome Sequencing Center for Infectious Disease"/>
            <person name="Wu L."/>
            <person name="Ma J."/>
        </authorList>
    </citation>
    <scope>NUCLEOTIDE SEQUENCE [LARGE SCALE GENOMIC DNA]</scope>
    <source>
        <strain evidence="3">KCTC 22228</strain>
    </source>
</reference>
<dbReference type="Pfam" id="PF11123">
    <property type="entry name" value="DNA_Packaging_2"/>
    <property type="match status" value="1"/>
</dbReference>
<dbReference type="RefSeq" id="WP_189468421.1">
    <property type="nucleotide sequence ID" value="NZ_BMXS01000007.1"/>
</dbReference>
<accession>A0ABQ2YSR2</accession>
<dbReference type="InterPro" id="IPR024345">
    <property type="entry name" value="DNA_matur_Phage_T7-like"/>
</dbReference>
<sequence>MSTASKELLEKLHNAVGKQLLERIESGEATASEFAQAVKFLKDNGIEAVPTDDSPLGQLSSSVSKLPFTNPDEPTSH</sequence>
<proteinExistence type="predicted"/>
<dbReference type="EMBL" id="BMXS01000007">
    <property type="protein sequence ID" value="GGX91246.1"/>
    <property type="molecule type" value="Genomic_DNA"/>
</dbReference>
<feature type="region of interest" description="Disordered" evidence="1">
    <location>
        <begin position="49"/>
        <end position="77"/>
    </location>
</feature>
<organism evidence="2 3">
    <name type="scientific">Litchfieldella qijiaojingensis</name>
    <dbReference type="NCBI Taxonomy" id="980347"/>
    <lineage>
        <taxon>Bacteria</taxon>
        <taxon>Pseudomonadati</taxon>
        <taxon>Pseudomonadota</taxon>
        <taxon>Gammaproteobacteria</taxon>
        <taxon>Oceanospirillales</taxon>
        <taxon>Halomonadaceae</taxon>
        <taxon>Litchfieldella</taxon>
    </lineage>
</organism>
<comment type="caution">
    <text evidence="2">The sequence shown here is derived from an EMBL/GenBank/DDBJ whole genome shotgun (WGS) entry which is preliminary data.</text>
</comment>
<name>A0ABQ2YSR2_9GAMM</name>